<dbReference type="Proteomes" id="UP000811246">
    <property type="component" value="Chromosome 13"/>
</dbReference>
<accession>A0A922AJW1</accession>
<feature type="chain" id="PRO_5036932724" evidence="1">
    <location>
        <begin position="19"/>
        <end position="54"/>
    </location>
</feature>
<evidence type="ECO:0000256" key="1">
    <source>
        <dbReference type="SAM" id="SignalP"/>
    </source>
</evidence>
<proteinExistence type="predicted"/>
<protein>
    <submittedName>
        <fullName evidence="2">Uncharacterized protein</fullName>
    </submittedName>
</protein>
<dbReference type="AlphaFoldDB" id="A0A922AJW1"/>
<comment type="caution">
    <text evidence="2">The sequence shown here is derived from an EMBL/GenBank/DDBJ whole genome shotgun (WGS) entry which is preliminary data.</text>
</comment>
<organism evidence="2 3">
    <name type="scientific">Carya illinoinensis</name>
    <name type="common">Pecan</name>
    <dbReference type="NCBI Taxonomy" id="32201"/>
    <lineage>
        <taxon>Eukaryota</taxon>
        <taxon>Viridiplantae</taxon>
        <taxon>Streptophyta</taxon>
        <taxon>Embryophyta</taxon>
        <taxon>Tracheophyta</taxon>
        <taxon>Spermatophyta</taxon>
        <taxon>Magnoliopsida</taxon>
        <taxon>eudicotyledons</taxon>
        <taxon>Gunneridae</taxon>
        <taxon>Pentapetalae</taxon>
        <taxon>rosids</taxon>
        <taxon>fabids</taxon>
        <taxon>Fagales</taxon>
        <taxon>Juglandaceae</taxon>
        <taxon>Carya</taxon>
    </lineage>
</organism>
<sequence>MCIEAFWVLILLFMVIELKITMNCQSIWKGLYPLIGRLNEFYIEKFAMEIINYH</sequence>
<evidence type="ECO:0000313" key="2">
    <source>
        <dbReference type="EMBL" id="KAG6681995.1"/>
    </source>
</evidence>
<name>A0A922AJW1_CARIL</name>
<keyword evidence="1" id="KW-0732">Signal</keyword>
<gene>
    <name evidence="2" type="ORF">I3842_13G117800</name>
</gene>
<reference evidence="2" key="1">
    <citation type="submission" date="2021-01" db="EMBL/GenBank/DDBJ databases">
        <authorList>
            <person name="Lovell J.T."/>
            <person name="Bentley N."/>
            <person name="Bhattarai G."/>
            <person name="Jenkins J.W."/>
            <person name="Sreedasyam A."/>
            <person name="Alarcon Y."/>
            <person name="Bock C."/>
            <person name="Boston L."/>
            <person name="Carlson J."/>
            <person name="Cervantes K."/>
            <person name="Clermont K."/>
            <person name="Krom N."/>
            <person name="Kubenka K."/>
            <person name="Mamidi S."/>
            <person name="Mattison C."/>
            <person name="Monteros M."/>
            <person name="Pisani C."/>
            <person name="Plott C."/>
            <person name="Rajasekar S."/>
            <person name="Rhein H.S."/>
            <person name="Rohla C."/>
            <person name="Song M."/>
            <person name="Hilaire R.S."/>
            <person name="Shu S."/>
            <person name="Wells L."/>
            <person name="Wang X."/>
            <person name="Webber J."/>
            <person name="Heerema R.J."/>
            <person name="Klein P."/>
            <person name="Conner P."/>
            <person name="Grauke L."/>
            <person name="Grimwood J."/>
            <person name="Schmutz J."/>
            <person name="Randall J.J."/>
        </authorList>
    </citation>
    <scope>NUCLEOTIDE SEQUENCE</scope>
    <source>
        <tissue evidence="2">Leaf</tissue>
    </source>
</reference>
<evidence type="ECO:0000313" key="3">
    <source>
        <dbReference type="Proteomes" id="UP000811246"/>
    </source>
</evidence>
<feature type="signal peptide" evidence="1">
    <location>
        <begin position="1"/>
        <end position="18"/>
    </location>
</feature>
<dbReference type="EMBL" id="CM031837">
    <property type="protein sequence ID" value="KAG6681995.1"/>
    <property type="molecule type" value="Genomic_DNA"/>
</dbReference>